<protein>
    <submittedName>
        <fullName evidence="5">ABC-2 type transport system ATP-binding protein</fullName>
    </submittedName>
</protein>
<dbReference type="PANTHER" id="PTHR42939:SF1">
    <property type="entry name" value="ABC TRANSPORTER ATP-BINDING PROTEIN ALBC-RELATED"/>
    <property type="match status" value="1"/>
</dbReference>
<dbReference type="Proteomes" id="UP000294937">
    <property type="component" value="Unassembled WGS sequence"/>
</dbReference>
<dbReference type="InterPro" id="IPR003439">
    <property type="entry name" value="ABC_transporter-like_ATP-bd"/>
</dbReference>
<dbReference type="InterPro" id="IPR027417">
    <property type="entry name" value="P-loop_NTPase"/>
</dbReference>
<dbReference type="GO" id="GO:0005524">
    <property type="term" value="F:ATP binding"/>
    <property type="evidence" value="ECO:0007669"/>
    <property type="project" value="UniProtKB-KW"/>
</dbReference>
<evidence type="ECO:0000313" key="6">
    <source>
        <dbReference type="Proteomes" id="UP000294937"/>
    </source>
</evidence>
<evidence type="ECO:0000256" key="1">
    <source>
        <dbReference type="ARBA" id="ARBA00022448"/>
    </source>
</evidence>
<name>A0A4R3L9M2_9BACL</name>
<dbReference type="SMART" id="SM00382">
    <property type="entry name" value="AAA"/>
    <property type="match status" value="1"/>
</dbReference>
<comment type="caution">
    <text evidence="5">The sequence shown here is derived from an EMBL/GenBank/DDBJ whole genome shotgun (WGS) entry which is preliminary data.</text>
</comment>
<dbReference type="InterPro" id="IPR003593">
    <property type="entry name" value="AAA+_ATPase"/>
</dbReference>
<evidence type="ECO:0000259" key="4">
    <source>
        <dbReference type="PROSITE" id="PS50893"/>
    </source>
</evidence>
<evidence type="ECO:0000256" key="2">
    <source>
        <dbReference type="ARBA" id="ARBA00022741"/>
    </source>
</evidence>
<dbReference type="Gene3D" id="3.40.50.300">
    <property type="entry name" value="P-loop containing nucleotide triphosphate hydrolases"/>
    <property type="match status" value="1"/>
</dbReference>
<feature type="domain" description="ABC transporter" evidence="4">
    <location>
        <begin position="2"/>
        <end position="227"/>
    </location>
</feature>
<keyword evidence="2" id="KW-0547">Nucleotide-binding</keyword>
<dbReference type="OrthoDB" id="2643074at2"/>
<accession>A0A4R3L9M2</accession>
<dbReference type="GO" id="GO:0016887">
    <property type="term" value="F:ATP hydrolysis activity"/>
    <property type="evidence" value="ECO:0007669"/>
    <property type="project" value="InterPro"/>
</dbReference>
<dbReference type="AlphaFoldDB" id="A0A4R3L9M2"/>
<proteinExistence type="predicted"/>
<organism evidence="5 6">
    <name type="scientific">Hazenella coriacea</name>
    <dbReference type="NCBI Taxonomy" id="1179467"/>
    <lineage>
        <taxon>Bacteria</taxon>
        <taxon>Bacillati</taxon>
        <taxon>Bacillota</taxon>
        <taxon>Bacilli</taxon>
        <taxon>Bacillales</taxon>
        <taxon>Thermoactinomycetaceae</taxon>
        <taxon>Hazenella</taxon>
    </lineage>
</organism>
<evidence type="ECO:0000256" key="3">
    <source>
        <dbReference type="ARBA" id="ARBA00022840"/>
    </source>
</evidence>
<reference evidence="5 6" key="1">
    <citation type="submission" date="2019-03" db="EMBL/GenBank/DDBJ databases">
        <title>Genomic Encyclopedia of Type Strains, Phase IV (KMG-IV): sequencing the most valuable type-strain genomes for metagenomic binning, comparative biology and taxonomic classification.</title>
        <authorList>
            <person name="Goeker M."/>
        </authorList>
    </citation>
    <scope>NUCLEOTIDE SEQUENCE [LARGE SCALE GENOMIC DNA]</scope>
    <source>
        <strain evidence="5 6">DSM 45707</strain>
    </source>
</reference>
<dbReference type="EMBL" id="SMAG01000001">
    <property type="protein sequence ID" value="TCS96781.1"/>
    <property type="molecule type" value="Genomic_DNA"/>
</dbReference>
<keyword evidence="3 5" id="KW-0067">ATP-binding</keyword>
<gene>
    <name evidence="5" type="ORF">EDD58_101422</name>
</gene>
<evidence type="ECO:0000313" key="5">
    <source>
        <dbReference type="EMBL" id="TCS96781.1"/>
    </source>
</evidence>
<dbReference type="InterPro" id="IPR051782">
    <property type="entry name" value="ABC_Transporter_VariousFunc"/>
</dbReference>
<dbReference type="Pfam" id="PF00005">
    <property type="entry name" value="ABC_tran"/>
    <property type="match status" value="1"/>
</dbReference>
<dbReference type="RefSeq" id="WP_131923165.1">
    <property type="nucleotide sequence ID" value="NZ_SMAG01000001.1"/>
</dbReference>
<keyword evidence="6" id="KW-1185">Reference proteome</keyword>
<sequence length="289" mass="32851">MIVCREVCHSLADSTFQLRIQQLQFQQGLTLVVGKNGAGKSTLLRLLATVEPPNEGEMIYQEGVLAQHLPEIRSQIGYLPSELEAPFEMTGLQFLKYMALLKGIFDDREIQHWVDKLGLEKIQHQKIGRLSTGNQQMLGICQAFLGSPHYLMLDEPLTHLDLWQQKKVVDALTTYADKHLVVVVTHQLQEWEKIDQILQLNQGQVAFYGSSSEWTNDLPVYVWEGMISNKIPSLQLPTKQIIAYKKESDGLRMMIFASEKPVEGFTFIPTTIEYAYLIRAYLLGENPSG</sequence>
<dbReference type="SUPFAM" id="SSF52540">
    <property type="entry name" value="P-loop containing nucleoside triphosphate hydrolases"/>
    <property type="match status" value="1"/>
</dbReference>
<dbReference type="PROSITE" id="PS50893">
    <property type="entry name" value="ABC_TRANSPORTER_2"/>
    <property type="match status" value="1"/>
</dbReference>
<dbReference type="PANTHER" id="PTHR42939">
    <property type="entry name" value="ABC TRANSPORTER ATP-BINDING PROTEIN ALBC-RELATED"/>
    <property type="match status" value="1"/>
</dbReference>
<keyword evidence="1" id="KW-0813">Transport</keyword>